<dbReference type="InterPro" id="IPR035201">
    <property type="entry name" value="Cdc24_OB1"/>
</dbReference>
<dbReference type="InParanoid" id="T0QGY9"/>
<dbReference type="OMA" id="IFHPFVH"/>
<dbReference type="EMBL" id="JH767145">
    <property type="protein sequence ID" value="EQC37239.1"/>
    <property type="molecule type" value="Genomic_DNA"/>
</dbReference>
<reference evidence="4 5" key="1">
    <citation type="submission" date="2012-04" db="EMBL/GenBank/DDBJ databases">
        <title>The Genome Sequence of Saprolegnia declina VS20.</title>
        <authorList>
            <consortium name="The Broad Institute Genome Sequencing Platform"/>
            <person name="Russ C."/>
            <person name="Nusbaum C."/>
            <person name="Tyler B."/>
            <person name="van West P."/>
            <person name="Dieguez-Uribeondo J."/>
            <person name="de Bruijn I."/>
            <person name="Tripathy S."/>
            <person name="Jiang R."/>
            <person name="Young S.K."/>
            <person name="Zeng Q."/>
            <person name="Gargeya S."/>
            <person name="Fitzgerald M."/>
            <person name="Haas B."/>
            <person name="Abouelleil A."/>
            <person name="Alvarado L."/>
            <person name="Arachchi H.M."/>
            <person name="Berlin A."/>
            <person name="Chapman S.B."/>
            <person name="Goldberg J."/>
            <person name="Griggs A."/>
            <person name="Gujja S."/>
            <person name="Hansen M."/>
            <person name="Howarth C."/>
            <person name="Imamovic A."/>
            <person name="Larimer J."/>
            <person name="McCowen C."/>
            <person name="Montmayeur A."/>
            <person name="Murphy C."/>
            <person name="Neiman D."/>
            <person name="Pearson M."/>
            <person name="Priest M."/>
            <person name="Roberts A."/>
            <person name="Saif S."/>
            <person name="Shea T."/>
            <person name="Sisk P."/>
            <person name="Sykes S."/>
            <person name="Wortman J."/>
            <person name="Nusbaum C."/>
            <person name="Birren B."/>
        </authorList>
    </citation>
    <scope>NUCLEOTIDE SEQUENCE [LARGE SCALE GENOMIC DNA]</scope>
    <source>
        <strain evidence="4 5">VS20</strain>
    </source>
</reference>
<dbReference type="OrthoDB" id="10265890at2759"/>
<name>T0QGY9_SAPDV</name>
<dbReference type="InterPro" id="IPR035200">
    <property type="entry name" value="Cdc24_OB2"/>
</dbReference>
<dbReference type="GeneID" id="19946191"/>
<evidence type="ECO:0000259" key="2">
    <source>
        <dbReference type="Pfam" id="PF17245"/>
    </source>
</evidence>
<evidence type="ECO:0000259" key="1">
    <source>
        <dbReference type="Pfam" id="PF17244"/>
    </source>
</evidence>
<dbReference type="Pfam" id="PF17244">
    <property type="entry name" value="CDC24_OB3"/>
    <property type="match status" value="1"/>
</dbReference>
<dbReference type="VEuPathDB" id="FungiDB:SDRG_05464"/>
<evidence type="ECO:0000313" key="4">
    <source>
        <dbReference type="EMBL" id="EQC37239.1"/>
    </source>
</evidence>
<dbReference type="PANTHER" id="PTHR36033:SF1">
    <property type="entry name" value="NUCLEIC ACID-BINDING PROTEINS SUPERFAMILY"/>
    <property type="match status" value="1"/>
</dbReference>
<feature type="domain" description="Cell division control protein 24 OB" evidence="2">
    <location>
        <begin position="109"/>
        <end position="237"/>
    </location>
</feature>
<dbReference type="AlphaFoldDB" id="T0QGY9"/>
<dbReference type="Pfam" id="PF17246">
    <property type="entry name" value="CDC24_OB1"/>
    <property type="match status" value="1"/>
</dbReference>
<dbReference type="Pfam" id="PF17245">
    <property type="entry name" value="CDC24_OB2"/>
    <property type="match status" value="1"/>
</dbReference>
<sequence length="665" mass="74723">MEWPSLQMLRDAVQIACFPRRPKDRDVSIHWVARNLLALLQEYPDGLTRPVALTELMVRYLQSHSERVIAGDRSSETDVQVAELRQLIAARHTLVLDMLTLHAASQEDETRARAETHMFIHQRFERFFSNDPATPHPFNLKRKLWLTNLRRLQSTNDTKLRRYLPTDFMVFELSLRDAWDKTFSDDARCITTLLQWQQMPPDMMHQQRFRLKVVDVLAARPCVASGALRRQTILVSPIASPTPSFLFVLWDQQTLLSQLLQPGDHLLIDCPFLLSVDAQHSPEHRAILDEVPPHSRVYPHIALEYGSSTVLFRTPAVVQRDIILTQSNETLDIPKEETTKFANLSQYPYPLQLNQLASRCVNASFLGLVVDVKVSAASPLLASFCATYYSALEPLLCVELTICDWHRREKPLQIECVGSVAAAAVRTSVGHVVYVDGVVLVEDPATMRRVVGLCAAWPDILSMKTSLTNGSVVNWSHLPGFLQSPSFYTPTLLSAKAQPASIVRATILDVGFLTPNGEVDATCERGGAVRMVHRFCHRPVALNRTGAECSFCAEAYVHGQDVFELAFGDLVLQLDDGTASTWVLVHASCTERLLRIDPHLFEQSTYAEQAAALHDLRGQLVLGLLSLTRPRALQSMSICRRLDMARRLTTGSLGSTLYHQLNALR</sequence>
<organism evidence="4 5">
    <name type="scientific">Saprolegnia diclina (strain VS20)</name>
    <dbReference type="NCBI Taxonomy" id="1156394"/>
    <lineage>
        <taxon>Eukaryota</taxon>
        <taxon>Sar</taxon>
        <taxon>Stramenopiles</taxon>
        <taxon>Oomycota</taxon>
        <taxon>Saprolegniomycetes</taxon>
        <taxon>Saprolegniales</taxon>
        <taxon>Saprolegniaceae</taxon>
        <taxon>Saprolegnia</taxon>
    </lineage>
</organism>
<proteinExistence type="predicted"/>
<dbReference type="InterPro" id="IPR035203">
    <property type="entry name" value="Cdc24_OB3"/>
</dbReference>
<evidence type="ECO:0000313" key="5">
    <source>
        <dbReference type="Proteomes" id="UP000030762"/>
    </source>
</evidence>
<accession>T0QGY9</accession>
<keyword evidence="5" id="KW-1185">Reference proteome</keyword>
<gene>
    <name evidence="4" type="ORF">SDRG_05464</name>
</gene>
<feature type="domain" description="Cell division control protein 24 OB" evidence="3">
    <location>
        <begin position="25"/>
        <end position="66"/>
    </location>
</feature>
<dbReference type="PANTHER" id="PTHR36033">
    <property type="entry name" value="NUCLEIC ACID-BINDING PROTEINS SUPERFAMILY"/>
    <property type="match status" value="1"/>
</dbReference>
<feature type="domain" description="Cell division control protein 24 OB" evidence="1">
    <location>
        <begin position="423"/>
        <end position="616"/>
    </location>
</feature>
<dbReference type="Proteomes" id="UP000030762">
    <property type="component" value="Unassembled WGS sequence"/>
</dbReference>
<evidence type="ECO:0000259" key="3">
    <source>
        <dbReference type="Pfam" id="PF17246"/>
    </source>
</evidence>
<dbReference type="RefSeq" id="XP_008609401.1">
    <property type="nucleotide sequence ID" value="XM_008611179.1"/>
</dbReference>
<protein>
    <submittedName>
        <fullName evidence="4">Uncharacterized protein</fullName>
    </submittedName>
</protein>